<organism evidence="1 2">
    <name type="scientific">Nibea albiflora</name>
    <name type="common">Yellow drum</name>
    <name type="synonym">Corvina albiflora</name>
    <dbReference type="NCBI Taxonomy" id="240163"/>
    <lineage>
        <taxon>Eukaryota</taxon>
        <taxon>Metazoa</taxon>
        <taxon>Chordata</taxon>
        <taxon>Craniata</taxon>
        <taxon>Vertebrata</taxon>
        <taxon>Euteleostomi</taxon>
        <taxon>Actinopterygii</taxon>
        <taxon>Neopterygii</taxon>
        <taxon>Teleostei</taxon>
        <taxon>Neoteleostei</taxon>
        <taxon>Acanthomorphata</taxon>
        <taxon>Eupercaria</taxon>
        <taxon>Sciaenidae</taxon>
        <taxon>Nibea</taxon>
    </lineage>
</organism>
<dbReference type="Proteomes" id="UP000805704">
    <property type="component" value="Chromosome 23"/>
</dbReference>
<gene>
    <name evidence="1" type="ORF">GBF38_010876</name>
</gene>
<evidence type="ECO:0000313" key="2">
    <source>
        <dbReference type="Proteomes" id="UP000805704"/>
    </source>
</evidence>
<accession>A0ACB7ET35</accession>
<sequence>MTDGRCKGEQKEKNELGKLQSSTKQYPESRGPFETAGVGGWDDGVSLAPRRPPAPLFLKDDNDKSGGVEWAGCENPLHILSSWSQSHSICFVKILLNEDEQREHCIGDMMFCGIMYVAAVRIAMFVIFVQLVGMRVDRSNRTLLHVIHSTHRGFSVSFVNESYDELR</sequence>
<reference evidence="1" key="1">
    <citation type="submission" date="2020-04" db="EMBL/GenBank/DDBJ databases">
        <title>A chromosome-scale assembly and high-density genetic map of the yellow drum (Nibea albiflora) genome.</title>
        <authorList>
            <person name="Xu D."/>
            <person name="Zhang W."/>
            <person name="Chen R."/>
            <person name="Tan P."/>
            <person name="Wang L."/>
            <person name="Song H."/>
            <person name="Tian L."/>
            <person name="Zhu Q."/>
            <person name="Wang B."/>
        </authorList>
    </citation>
    <scope>NUCLEOTIDE SEQUENCE</scope>
    <source>
        <strain evidence="1">ZJHYS-2018</strain>
    </source>
</reference>
<proteinExistence type="predicted"/>
<keyword evidence="2" id="KW-1185">Reference proteome</keyword>
<evidence type="ECO:0000313" key="1">
    <source>
        <dbReference type="EMBL" id="KAG8005011.1"/>
    </source>
</evidence>
<protein>
    <submittedName>
        <fullName evidence="1">Uncharacterized protein</fullName>
    </submittedName>
</protein>
<comment type="caution">
    <text evidence="1">The sequence shown here is derived from an EMBL/GenBank/DDBJ whole genome shotgun (WGS) entry which is preliminary data.</text>
</comment>
<name>A0ACB7ET35_NIBAL</name>
<dbReference type="EMBL" id="CM024811">
    <property type="protein sequence ID" value="KAG8005011.1"/>
    <property type="molecule type" value="Genomic_DNA"/>
</dbReference>